<keyword evidence="6" id="KW-1185">Reference proteome</keyword>
<accession>A0ABV0QCV6</accession>
<dbReference type="Gene3D" id="2.60.40.10">
    <property type="entry name" value="Immunoglobulins"/>
    <property type="match status" value="1"/>
</dbReference>
<evidence type="ECO:0000256" key="1">
    <source>
        <dbReference type="ARBA" id="ARBA00023157"/>
    </source>
</evidence>
<dbReference type="SUPFAM" id="SSF48726">
    <property type="entry name" value="Immunoglobulin"/>
    <property type="match status" value="1"/>
</dbReference>
<dbReference type="InterPro" id="IPR036179">
    <property type="entry name" value="Ig-like_dom_sf"/>
</dbReference>
<dbReference type="Proteomes" id="UP001434883">
    <property type="component" value="Unassembled WGS sequence"/>
</dbReference>
<keyword evidence="3" id="KW-0393">Immunoglobulin domain</keyword>
<organism evidence="5 6">
    <name type="scientific">Xenoophorus captivus</name>
    <dbReference type="NCBI Taxonomy" id="1517983"/>
    <lineage>
        <taxon>Eukaryota</taxon>
        <taxon>Metazoa</taxon>
        <taxon>Chordata</taxon>
        <taxon>Craniata</taxon>
        <taxon>Vertebrata</taxon>
        <taxon>Euteleostomi</taxon>
        <taxon>Actinopterygii</taxon>
        <taxon>Neopterygii</taxon>
        <taxon>Teleostei</taxon>
        <taxon>Neoteleostei</taxon>
        <taxon>Acanthomorphata</taxon>
        <taxon>Ovalentaria</taxon>
        <taxon>Atherinomorphae</taxon>
        <taxon>Cyprinodontiformes</taxon>
        <taxon>Goodeidae</taxon>
        <taxon>Xenoophorus</taxon>
    </lineage>
</organism>
<evidence type="ECO:0000256" key="3">
    <source>
        <dbReference type="ARBA" id="ARBA00023319"/>
    </source>
</evidence>
<evidence type="ECO:0000313" key="6">
    <source>
        <dbReference type="Proteomes" id="UP001434883"/>
    </source>
</evidence>
<evidence type="ECO:0000313" key="5">
    <source>
        <dbReference type="EMBL" id="MEQ2193650.1"/>
    </source>
</evidence>
<comment type="caution">
    <text evidence="5">The sequence shown here is derived from an EMBL/GenBank/DDBJ whole genome shotgun (WGS) entry which is preliminary data.</text>
</comment>
<proteinExistence type="predicted"/>
<keyword evidence="1" id="KW-1015">Disulfide bond</keyword>
<dbReference type="PANTHER" id="PTHR11890">
    <property type="entry name" value="INTERLEUKIN-1 RECEPTOR FAMILY MEMBER"/>
    <property type="match status" value="1"/>
</dbReference>
<name>A0ABV0QCV6_9TELE</name>
<evidence type="ECO:0000256" key="2">
    <source>
        <dbReference type="ARBA" id="ARBA00023180"/>
    </source>
</evidence>
<sequence length="139" mass="16079">MLWSQFSQKFQLQKQVYVFNGCRSVSYVAGMPLSLDCKAFFGYSGENRRPIIYWMKGEKFVEELAGHIKESEVMILREHLGEKEVQLSLTFDAVDEADLANYTCYVENHIGRRSGSAILQKKGTFLFFYLIVCLCCCMR</sequence>
<dbReference type="InterPro" id="IPR013098">
    <property type="entry name" value="Ig_I-set"/>
</dbReference>
<protein>
    <submittedName>
        <fullName evidence="5">X-linked interleukin-1 receptor accessory protein-like 2</fullName>
    </submittedName>
</protein>
<dbReference type="PANTHER" id="PTHR11890:SF10">
    <property type="entry name" value="X-LINKED INTERLEUKIN-1 RECEPTOR ACCESSORY PROTEIN-LIKE 2"/>
    <property type="match status" value="1"/>
</dbReference>
<keyword evidence="2" id="KW-0325">Glycoprotein</keyword>
<dbReference type="Pfam" id="PF07679">
    <property type="entry name" value="I-set"/>
    <property type="match status" value="1"/>
</dbReference>
<feature type="domain" description="Ig-like" evidence="4">
    <location>
        <begin position="14"/>
        <end position="120"/>
    </location>
</feature>
<dbReference type="InterPro" id="IPR013783">
    <property type="entry name" value="Ig-like_fold"/>
</dbReference>
<dbReference type="InterPro" id="IPR015621">
    <property type="entry name" value="IL-1_rcpt_fam"/>
</dbReference>
<dbReference type="EMBL" id="JAHRIN010008595">
    <property type="protein sequence ID" value="MEQ2193650.1"/>
    <property type="molecule type" value="Genomic_DNA"/>
</dbReference>
<dbReference type="InterPro" id="IPR007110">
    <property type="entry name" value="Ig-like_dom"/>
</dbReference>
<reference evidence="5 6" key="1">
    <citation type="submission" date="2021-06" db="EMBL/GenBank/DDBJ databases">
        <authorList>
            <person name="Palmer J.M."/>
        </authorList>
    </citation>
    <scope>NUCLEOTIDE SEQUENCE [LARGE SCALE GENOMIC DNA]</scope>
    <source>
        <strain evidence="5 6">XC_2019</strain>
        <tissue evidence="5">Muscle</tissue>
    </source>
</reference>
<dbReference type="PROSITE" id="PS50835">
    <property type="entry name" value="IG_LIKE"/>
    <property type="match status" value="1"/>
</dbReference>
<gene>
    <name evidence="5" type="primary">IL1RAPL2</name>
    <name evidence="5" type="ORF">XENOCAPTIV_007972</name>
</gene>
<evidence type="ECO:0000259" key="4">
    <source>
        <dbReference type="PROSITE" id="PS50835"/>
    </source>
</evidence>